<sequence>MGSRPSNSACPPFLQRKETTGRICRLSRSRKKSLLTSHKWSSPGEVALQCLMSKDRLHYNSTINGEVGLTSHSDQRLRPQRTEQYVLLSILLFSWHLVNWFSSCFFIQSLWMMRASR</sequence>
<reference evidence="2 3" key="2">
    <citation type="journal article" date="2018" name="Annu Rev Anim Biosci">
        <title>Bat Biology, Genomes, and the Bat1K Project: To Generate Chromosome-Level Genomes for All Living Bat Species.</title>
        <authorList>
            <person name="Teeling E.C."/>
            <person name="Vernes S.C."/>
            <person name="Davalos L.M."/>
            <person name="Ray D.A."/>
            <person name="Gilbert M.T.P."/>
            <person name="Myers E."/>
        </authorList>
    </citation>
    <scope>NUCLEOTIDE SEQUENCE</scope>
</reference>
<dbReference type="Proteomes" id="UP000472240">
    <property type="component" value="Chromosome 2"/>
</dbReference>
<evidence type="ECO:0000313" key="2">
    <source>
        <dbReference type="Ensembl" id="ENSRFEP00010003116.1"/>
    </source>
</evidence>
<reference evidence="3" key="3">
    <citation type="submission" date="2018-12" db="EMBL/GenBank/DDBJ databases">
        <title>G10K-VGP greater horseshoe bat female genome, primary haplotype.</title>
        <authorList>
            <person name="Teeling E."/>
            <person name="Myers G."/>
            <person name="Vernes S."/>
            <person name="Pippel M."/>
            <person name="Winkler S."/>
            <person name="Fedrigo O."/>
            <person name="Rhie A."/>
            <person name="Koren S."/>
            <person name="Phillippy A."/>
            <person name="Lewin H."/>
            <person name="Damas J."/>
            <person name="Howe K."/>
            <person name="Mountcastle J."/>
            <person name="Jarvis E.D."/>
        </authorList>
    </citation>
    <scope>NUCLEOTIDE SEQUENCE [LARGE SCALE GENOMIC DNA]</scope>
</reference>
<reference evidence="2" key="4">
    <citation type="submission" date="2025-08" db="UniProtKB">
        <authorList>
            <consortium name="Ensembl"/>
        </authorList>
    </citation>
    <scope>IDENTIFICATION</scope>
</reference>
<feature type="transmembrane region" description="Helical" evidence="1">
    <location>
        <begin position="85"/>
        <end position="111"/>
    </location>
</feature>
<protein>
    <submittedName>
        <fullName evidence="2">Uncharacterized protein</fullName>
    </submittedName>
</protein>
<keyword evidence="3" id="KW-1185">Reference proteome</keyword>
<evidence type="ECO:0000313" key="3">
    <source>
        <dbReference type="Proteomes" id="UP000472240"/>
    </source>
</evidence>
<organism evidence="2 3">
    <name type="scientific">Rhinolophus ferrumequinum</name>
    <name type="common">Greater horseshoe bat</name>
    <dbReference type="NCBI Taxonomy" id="59479"/>
    <lineage>
        <taxon>Eukaryota</taxon>
        <taxon>Metazoa</taxon>
        <taxon>Chordata</taxon>
        <taxon>Craniata</taxon>
        <taxon>Vertebrata</taxon>
        <taxon>Euteleostomi</taxon>
        <taxon>Mammalia</taxon>
        <taxon>Eutheria</taxon>
        <taxon>Laurasiatheria</taxon>
        <taxon>Chiroptera</taxon>
        <taxon>Yinpterochiroptera</taxon>
        <taxon>Rhinolophoidea</taxon>
        <taxon>Rhinolophidae</taxon>
        <taxon>Rhinolophinae</taxon>
        <taxon>Rhinolophus</taxon>
    </lineage>
</organism>
<name>A0A671DQE3_RHIFE</name>
<keyword evidence="1" id="KW-1133">Transmembrane helix</keyword>
<dbReference type="AlphaFoldDB" id="A0A671DQE3"/>
<evidence type="ECO:0000256" key="1">
    <source>
        <dbReference type="SAM" id="Phobius"/>
    </source>
</evidence>
<dbReference type="InParanoid" id="A0A671DQE3"/>
<reference evidence="2" key="5">
    <citation type="submission" date="2025-09" db="UniProtKB">
        <authorList>
            <consortium name="Ensembl"/>
        </authorList>
    </citation>
    <scope>IDENTIFICATION</scope>
</reference>
<accession>A0A671DQE3</accession>
<proteinExistence type="predicted"/>
<keyword evidence="1" id="KW-0812">Transmembrane</keyword>
<dbReference type="Ensembl" id="ENSRFET00010003427.1">
    <property type="protein sequence ID" value="ENSRFEP00010003116.1"/>
    <property type="gene ID" value="ENSRFEG00010002227.1"/>
</dbReference>
<reference evidence="2 3" key="1">
    <citation type="journal article" date="2015" name="Annu Rev Anim Biosci">
        <title>The Genome 10K Project: a way forward.</title>
        <authorList>
            <person name="Koepfli K.P."/>
            <person name="Paten B."/>
            <person name="O'Brien S.J."/>
            <person name="Koepfli K.P."/>
            <person name="Paten B."/>
            <person name="Antunes A."/>
            <person name="Belov K."/>
            <person name="Bustamante C."/>
            <person name="Castoe T.A."/>
            <person name="Clawson H."/>
            <person name="Crawford A.J."/>
            <person name="Diekhans M."/>
            <person name="Distel D."/>
            <person name="Durbin R."/>
            <person name="Earl D."/>
            <person name="Fujita M.K."/>
            <person name="Gamble T."/>
            <person name="Georges A."/>
            <person name="Gemmell N."/>
            <person name="Gilbert M.T."/>
            <person name="Graves J.M."/>
            <person name="Green R.E."/>
            <person name="Hickey G."/>
            <person name="Jarvis E.D."/>
            <person name="Johnson W."/>
            <person name="Komissarov A."/>
            <person name="Korf I."/>
            <person name="Kuhn R."/>
            <person name="Larkin D.M."/>
            <person name="Lewin H."/>
            <person name="Lopez J.V."/>
            <person name="Ma J."/>
            <person name="Marques-Bonet T."/>
            <person name="Miller W."/>
            <person name="Murphy R."/>
            <person name="Pevzner P."/>
            <person name="Shapiro B."/>
            <person name="Steiner C."/>
            <person name="Tamazian G."/>
            <person name="Venkatesh B."/>
            <person name="Wang J."/>
            <person name="Wayne R."/>
            <person name="Wiley E."/>
            <person name="Yang H."/>
            <person name="Zhang G."/>
            <person name="Haussler D."/>
            <person name="Ryder O."/>
            <person name="O'Brien S.J."/>
        </authorList>
    </citation>
    <scope>NUCLEOTIDE SEQUENCE</scope>
</reference>
<keyword evidence="1" id="KW-0472">Membrane</keyword>